<evidence type="ECO:0000256" key="2">
    <source>
        <dbReference type="ARBA" id="ARBA00009696"/>
    </source>
</evidence>
<evidence type="ECO:0000313" key="16">
    <source>
        <dbReference type="EMBL" id="CTP85791.1"/>
    </source>
</evidence>
<dbReference type="PROSITE" id="PS51257">
    <property type="entry name" value="PROKAR_LIPOPROTEIN"/>
    <property type="match status" value="1"/>
</dbReference>
<gene>
    <name evidence="13 16" type="primary">lolB</name>
    <name evidence="16" type="ORF">XTPLMG730_1246</name>
</gene>
<feature type="signal peptide" evidence="15">
    <location>
        <begin position="1"/>
        <end position="18"/>
    </location>
</feature>
<comment type="function">
    <text evidence="13">Plays a critical role in the incorporation of lipoproteins in the outer membrane after they are released by the LolA protein.</text>
</comment>
<dbReference type="GO" id="GO:0009279">
    <property type="term" value="C:cell outer membrane"/>
    <property type="evidence" value="ECO:0007669"/>
    <property type="project" value="UniProtKB-SubCell"/>
</dbReference>
<proteinExistence type="inferred from homology"/>
<evidence type="ECO:0000256" key="3">
    <source>
        <dbReference type="ARBA" id="ARBA00011245"/>
    </source>
</evidence>
<dbReference type="HAMAP" id="MF_00233">
    <property type="entry name" value="LolB"/>
    <property type="match status" value="1"/>
</dbReference>
<reference evidence="16 17" key="1">
    <citation type="submission" date="2015-07" db="EMBL/GenBank/DDBJ databases">
        <authorList>
            <person name="Noorani M."/>
        </authorList>
    </citation>
    <scope>NUCLEOTIDE SEQUENCE [LARGE SCALE GENOMIC DNA]</scope>
    <source>
        <strain evidence="16">LMG730</strain>
    </source>
</reference>
<evidence type="ECO:0000256" key="14">
    <source>
        <dbReference type="SAM" id="MobiDB-lite"/>
    </source>
</evidence>
<dbReference type="SUPFAM" id="SSF89392">
    <property type="entry name" value="Prokaryotic lipoproteins and lipoprotein localization factors"/>
    <property type="match status" value="1"/>
</dbReference>
<keyword evidence="5 13" id="KW-0813">Transport</keyword>
<evidence type="ECO:0000256" key="7">
    <source>
        <dbReference type="ARBA" id="ARBA00022927"/>
    </source>
</evidence>
<dbReference type="AlphaFoldDB" id="A0A0K2ZJ59"/>
<dbReference type="Proteomes" id="UP000045978">
    <property type="component" value="Unassembled WGS sequence"/>
</dbReference>
<evidence type="ECO:0000256" key="15">
    <source>
        <dbReference type="SAM" id="SignalP"/>
    </source>
</evidence>
<keyword evidence="12 13" id="KW-0449">Lipoprotein</keyword>
<organism evidence="16 17">
    <name type="scientific">Xanthomonas graminis pv. phlei</name>
    <dbReference type="NCBI Taxonomy" id="487906"/>
    <lineage>
        <taxon>Bacteria</taxon>
        <taxon>Pseudomonadati</taxon>
        <taxon>Pseudomonadota</taxon>
        <taxon>Gammaproteobacteria</taxon>
        <taxon>Lysobacterales</taxon>
        <taxon>Lysobacteraceae</taxon>
        <taxon>Xanthomonas</taxon>
        <taxon>Xanthomonas translucens group</taxon>
        <taxon>Xanthomonas graminis</taxon>
    </lineage>
</organism>
<comment type="similarity">
    <text evidence="2 13">Belongs to the LolB family.</text>
</comment>
<dbReference type="InterPro" id="IPR029046">
    <property type="entry name" value="LolA/LolB/LppX"/>
</dbReference>
<evidence type="ECO:0000256" key="4">
    <source>
        <dbReference type="ARBA" id="ARBA00016202"/>
    </source>
</evidence>
<evidence type="ECO:0000256" key="10">
    <source>
        <dbReference type="ARBA" id="ARBA00023186"/>
    </source>
</evidence>
<comment type="subunit">
    <text evidence="3 13">Monomer.</text>
</comment>
<evidence type="ECO:0000256" key="6">
    <source>
        <dbReference type="ARBA" id="ARBA00022729"/>
    </source>
</evidence>
<evidence type="ECO:0000313" key="17">
    <source>
        <dbReference type="Proteomes" id="UP000045978"/>
    </source>
</evidence>
<dbReference type="NCBIfam" id="TIGR00548">
    <property type="entry name" value="lolB"/>
    <property type="match status" value="1"/>
</dbReference>
<dbReference type="GO" id="GO:0015031">
    <property type="term" value="P:protein transport"/>
    <property type="evidence" value="ECO:0007669"/>
    <property type="project" value="UniProtKB-KW"/>
</dbReference>
<keyword evidence="11 13" id="KW-0998">Cell outer membrane</keyword>
<dbReference type="EMBL" id="CXOJ01000021">
    <property type="protein sequence ID" value="CTP85791.1"/>
    <property type="molecule type" value="Genomic_DNA"/>
</dbReference>
<keyword evidence="6 13" id="KW-0732">Signal</keyword>
<evidence type="ECO:0000256" key="5">
    <source>
        <dbReference type="ARBA" id="ARBA00022448"/>
    </source>
</evidence>
<accession>A0A0K2ZJ59</accession>
<evidence type="ECO:0000256" key="13">
    <source>
        <dbReference type="HAMAP-Rule" id="MF_00233"/>
    </source>
</evidence>
<evidence type="ECO:0000256" key="11">
    <source>
        <dbReference type="ARBA" id="ARBA00023237"/>
    </source>
</evidence>
<sequence>MRSALRAAWALTALLALAGCSTQAPRQAPPAAAAPLSDAARQAESARSAWLAAHPNWSFQGRVAITKGRNGGSGRIDWAQRERQYQVELSAPVTRQSWRLSGDSQRGGGRLEGLDGGPRAGDDAQQLLLEATGWEIPVNLLPDWVRGKVAVDAGAPEQVGYDADGRLQTLRQMGWEIQFQEWYPPGDGRPALPRRIEARNGDAKVRLLLDQWNFATP</sequence>
<feature type="region of interest" description="Disordered" evidence="14">
    <location>
        <begin position="96"/>
        <end position="118"/>
    </location>
</feature>
<evidence type="ECO:0000256" key="1">
    <source>
        <dbReference type="ARBA" id="ARBA00004459"/>
    </source>
</evidence>
<dbReference type="GO" id="GO:0044874">
    <property type="term" value="P:lipoprotein localization to outer membrane"/>
    <property type="evidence" value="ECO:0007669"/>
    <property type="project" value="UniProtKB-UniRule"/>
</dbReference>
<name>A0A0K2ZJ59_9XANT</name>
<feature type="chain" id="PRO_5008843260" description="Outer-membrane lipoprotein LolB" evidence="15">
    <location>
        <begin position="19"/>
        <end position="217"/>
    </location>
</feature>
<dbReference type="RefSeq" id="WP_053837632.1">
    <property type="nucleotide sequence ID" value="NZ_CP076251.1"/>
</dbReference>
<feature type="compositionally biased region" description="Gly residues" evidence="14">
    <location>
        <begin position="105"/>
        <end position="118"/>
    </location>
</feature>
<dbReference type="Gene3D" id="2.50.20.10">
    <property type="entry name" value="Lipoprotein localisation LolA/LolB/LppX"/>
    <property type="match status" value="1"/>
</dbReference>
<keyword evidence="10 13" id="KW-0143">Chaperone</keyword>
<comment type="subcellular location">
    <subcellularLocation>
        <location evidence="1 13">Cell outer membrane</location>
        <topology evidence="1 13">Lipid-anchor</topology>
    </subcellularLocation>
</comment>
<evidence type="ECO:0000256" key="8">
    <source>
        <dbReference type="ARBA" id="ARBA00023136"/>
    </source>
</evidence>
<protein>
    <recommendedName>
        <fullName evidence="4 13">Outer-membrane lipoprotein LolB</fullName>
    </recommendedName>
</protein>
<dbReference type="InterPro" id="IPR004565">
    <property type="entry name" value="OM_lipoprot_LolB"/>
</dbReference>
<keyword evidence="8 13" id="KW-0472">Membrane</keyword>
<evidence type="ECO:0000256" key="9">
    <source>
        <dbReference type="ARBA" id="ARBA00023139"/>
    </source>
</evidence>
<evidence type="ECO:0000256" key="12">
    <source>
        <dbReference type="ARBA" id="ARBA00023288"/>
    </source>
</evidence>
<keyword evidence="7 13" id="KW-0653">Protein transport</keyword>
<dbReference type="Pfam" id="PF03550">
    <property type="entry name" value="LolB"/>
    <property type="match status" value="1"/>
</dbReference>
<keyword evidence="9 13" id="KW-0564">Palmitate</keyword>
<dbReference type="CDD" id="cd16326">
    <property type="entry name" value="LolB"/>
    <property type="match status" value="1"/>
</dbReference>